<feature type="region of interest" description="Disordered" evidence="1">
    <location>
        <begin position="755"/>
        <end position="776"/>
    </location>
</feature>
<feature type="compositionally biased region" description="Polar residues" evidence="1">
    <location>
        <begin position="71"/>
        <end position="89"/>
    </location>
</feature>
<feature type="domain" description="DNA replication regulator Sld3 C-terminal" evidence="2">
    <location>
        <begin position="329"/>
        <end position="849"/>
    </location>
</feature>
<feature type="region of interest" description="Disordered" evidence="1">
    <location>
        <begin position="498"/>
        <end position="527"/>
    </location>
</feature>
<feature type="compositionally biased region" description="Polar residues" evidence="1">
    <location>
        <begin position="689"/>
        <end position="708"/>
    </location>
</feature>
<feature type="compositionally biased region" description="Basic residues" evidence="1">
    <location>
        <begin position="417"/>
        <end position="426"/>
    </location>
</feature>
<dbReference type="PANTHER" id="PTHR28067">
    <property type="entry name" value="DNA REPLICATION REGULATOR SLD3"/>
    <property type="match status" value="1"/>
</dbReference>
<dbReference type="InterPro" id="IPR013948">
    <property type="entry name" value="DNA_replication_reg_Sld3_C"/>
</dbReference>
<dbReference type="AlphaFoldDB" id="A0A0B7JP18"/>
<feature type="region of interest" description="Disordered" evidence="1">
    <location>
        <begin position="609"/>
        <end position="662"/>
    </location>
</feature>
<gene>
    <name evidence="3" type="ORF">BN869_000001087_1</name>
</gene>
<organism evidence="3">
    <name type="scientific">Bionectria ochroleuca</name>
    <name type="common">Gliocladium roseum</name>
    <dbReference type="NCBI Taxonomy" id="29856"/>
    <lineage>
        <taxon>Eukaryota</taxon>
        <taxon>Fungi</taxon>
        <taxon>Dikarya</taxon>
        <taxon>Ascomycota</taxon>
        <taxon>Pezizomycotina</taxon>
        <taxon>Sordariomycetes</taxon>
        <taxon>Hypocreomycetidae</taxon>
        <taxon>Hypocreales</taxon>
        <taxon>Bionectriaceae</taxon>
        <taxon>Clonostachys</taxon>
    </lineage>
</organism>
<reference evidence="3" key="1">
    <citation type="submission" date="2015-01" db="EMBL/GenBank/DDBJ databases">
        <authorList>
            <person name="Durling Mikael"/>
        </authorList>
    </citation>
    <scope>NUCLEOTIDE SEQUENCE</scope>
</reference>
<feature type="non-terminal residue" evidence="3">
    <location>
        <position position="1"/>
    </location>
</feature>
<feature type="region of interest" description="Disordered" evidence="1">
    <location>
        <begin position="232"/>
        <end position="252"/>
    </location>
</feature>
<evidence type="ECO:0000256" key="1">
    <source>
        <dbReference type="SAM" id="MobiDB-lite"/>
    </source>
</evidence>
<feature type="compositionally biased region" description="Polar residues" evidence="1">
    <location>
        <begin position="843"/>
        <end position="860"/>
    </location>
</feature>
<dbReference type="GO" id="GO:0031261">
    <property type="term" value="C:DNA replication preinitiation complex"/>
    <property type="evidence" value="ECO:0007669"/>
    <property type="project" value="TreeGrafter"/>
</dbReference>
<sequence length="948" mass="105862">RNLPSTHQANVQPTYYYILYIQAKDWVFFSFNSEWFDQRENFLTYEVSFSEMQPLPMSDADASSRLRSGIMTPSSEGSLQHNGHSSATPDSRKRKRERSLATDHLLRPPIDLKPYPPNLHVPPRTLHPLMLLPRQCVPLGSFDFLAPYGDLPQSRFFESRIKILDLESRMGTRPSLLLARSEPRGGIYAVERQQNGLYSVCKLGSWVSVDQLAEHATAIATERIRVPKAEPIEPSAPLPLTTPQTHKDEKQKNKAIEAIQSLVRKRSHSQSLSISEGVVVKSDPASMYRPMNDAKPLEKVEDMPRNSPSKGAVGIGSGDKQEQIAPEGIFENIRSQYSETLYKSKGSLAYFAKGSLSRARSAFLMDLESNLDMEELIAFLKSMVLTTVQIDKKFRETIPDIMSKMNTVIESSDDGQKRRRRPKKMKLSKEGLYPLEDESIRAWWSSSKPELEDDKPSDTMSQIKFHASLLRTRETQLQMILIMEILALESVKETTQTTESNSLPMLPGAIGNPVGSSTPPMAPPKKRNKHNLSVLIDVHADRLTIWQSTASEEQLLFEDSQQSTPQSQTPKSKSSQEPLRDFCVDVIMPFYMARLPQLCDSLNRKLGGPLTMSQSKPRSLKRHSSKQELKPGAVAKRTARHKEPRTLERALSYDQQRRSMSRGPNNALALMRSATSAAIPTLKKEESDLGNSGLASQSRPRTSSLVRSTSMVDLQDAKANKKARVEAALKDAISSIRKPDRNVVGKAMQEEAERKASALNSAKQSRRTLWPSSSSALVKATPANNRFRDVLGTKKPDTSAANIPIPSTEIIPPSSVGGVGSSTGERTVLRNTTGNRGLLSVDISCTPTKGYSRQRNSNEQPEIPPSSPLFDRDAALGVSPDVRHARNEPMRKLSFDTSYEDVLFATPVKRQAAQKPVQQYKELEPAAEQQTDKSIYDRLGWDDDLDDF</sequence>
<dbReference type="PANTHER" id="PTHR28067:SF1">
    <property type="entry name" value="DNA REPLICATION REGULATOR SLD3"/>
    <property type="match status" value="1"/>
</dbReference>
<dbReference type="Gene3D" id="1.20.58.2130">
    <property type="match status" value="1"/>
</dbReference>
<dbReference type="EMBL" id="CDPU01000002">
    <property type="protein sequence ID" value="CEO45032.1"/>
    <property type="molecule type" value="Genomic_DNA"/>
</dbReference>
<dbReference type="GO" id="GO:0006270">
    <property type="term" value="P:DNA replication initiation"/>
    <property type="evidence" value="ECO:0007669"/>
    <property type="project" value="InterPro"/>
</dbReference>
<protein>
    <recommendedName>
        <fullName evidence="2">DNA replication regulator Sld3 C-terminal domain-containing protein</fullName>
    </recommendedName>
</protein>
<accession>A0A0B7JP18</accession>
<feature type="region of interest" description="Disordered" evidence="1">
    <location>
        <begin position="788"/>
        <end position="874"/>
    </location>
</feature>
<feature type="region of interest" description="Disordered" evidence="1">
    <location>
        <begin position="409"/>
        <end position="428"/>
    </location>
</feature>
<feature type="compositionally biased region" description="Low complexity" evidence="1">
    <location>
        <begin position="560"/>
        <end position="576"/>
    </location>
</feature>
<feature type="region of interest" description="Disordered" evidence="1">
    <location>
        <begin position="684"/>
        <end position="708"/>
    </location>
</feature>
<evidence type="ECO:0000313" key="3">
    <source>
        <dbReference type="EMBL" id="CEO45032.1"/>
    </source>
</evidence>
<proteinExistence type="predicted"/>
<dbReference type="InterPro" id="IPR042511">
    <property type="entry name" value="Sld3"/>
</dbReference>
<dbReference type="Pfam" id="PF08639">
    <property type="entry name" value="Sld3_STD"/>
    <property type="match status" value="1"/>
</dbReference>
<name>A0A0B7JP18_BIOOC</name>
<feature type="region of interest" description="Disordered" evidence="1">
    <location>
        <begin position="556"/>
        <end position="577"/>
    </location>
</feature>
<feature type="region of interest" description="Disordered" evidence="1">
    <location>
        <begin position="67"/>
        <end position="100"/>
    </location>
</feature>
<feature type="compositionally biased region" description="Basic and acidic residues" evidence="1">
    <location>
        <begin position="788"/>
        <end position="797"/>
    </location>
</feature>
<feature type="compositionally biased region" description="Low complexity" evidence="1">
    <location>
        <begin position="803"/>
        <end position="816"/>
    </location>
</feature>
<feature type="region of interest" description="Disordered" evidence="1">
    <location>
        <begin position="299"/>
        <end position="321"/>
    </location>
</feature>
<feature type="compositionally biased region" description="Basic and acidic residues" evidence="1">
    <location>
        <begin position="930"/>
        <end position="941"/>
    </location>
</feature>
<evidence type="ECO:0000259" key="2">
    <source>
        <dbReference type="Pfam" id="PF08639"/>
    </source>
</evidence>
<feature type="region of interest" description="Disordered" evidence="1">
    <location>
        <begin position="911"/>
        <end position="948"/>
    </location>
</feature>